<dbReference type="RefSeq" id="WP_282912973.1">
    <property type="nucleotide sequence ID" value="NZ_JAGRPV010000001.1"/>
</dbReference>
<comment type="caution">
    <text evidence="2">The sequence shown here is derived from an EMBL/GenBank/DDBJ whole genome shotgun (WGS) entry which is preliminary data.</text>
</comment>
<organism evidence="2 3">
    <name type="scientific">Cohnella hashimotonis</name>
    <dbReference type="NCBI Taxonomy" id="2826895"/>
    <lineage>
        <taxon>Bacteria</taxon>
        <taxon>Bacillati</taxon>
        <taxon>Bacillota</taxon>
        <taxon>Bacilli</taxon>
        <taxon>Bacillales</taxon>
        <taxon>Paenibacillaceae</taxon>
        <taxon>Cohnella</taxon>
    </lineage>
</organism>
<dbReference type="PANTHER" id="PTHR43679:SF2">
    <property type="entry name" value="OCTANOYL-[GCVH]:PROTEIN N-OCTANOYLTRANSFERASE"/>
    <property type="match status" value="1"/>
</dbReference>
<keyword evidence="3" id="KW-1185">Reference proteome</keyword>
<dbReference type="SUPFAM" id="SSF55681">
    <property type="entry name" value="Class II aaRS and biotin synthetases"/>
    <property type="match status" value="1"/>
</dbReference>
<dbReference type="InterPro" id="IPR004143">
    <property type="entry name" value="BPL_LPL_catalytic"/>
</dbReference>
<dbReference type="CDD" id="cd16443">
    <property type="entry name" value="LplA"/>
    <property type="match status" value="1"/>
</dbReference>
<accession>A0ABT6TV05</accession>
<dbReference type="InterPro" id="IPR045864">
    <property type="entry name" value="aa-tRNA-synth_II/BPL/LPL"/>
</dbReference>
<evidence type="ECO:0000313" key="2">
    <source>
        <dbReference type="EMBL" id="MDI4650033.1"/>
    </source>
</evidence>
<reference evidence="2" key="1">
    <citation type="submission" date="2023-04" db="EMBL/GenBank/DDBJ databases">
        <title>Comparative genomic analysis of Cohnella hashimotonis sp. nov., isolated from the International Space Station.</title>
        <authorList>
            <person name="Venkateswaran K."/>
            <person name="Simpson A."/>
        </authorList>
    </citation>
    <scope>NUCLEOTIDE SEQUENCE</scope>
    <source>
        <strain evidence="2">F6_2S_P_1</strain>
    </source>
</reference>
<dbReference type="Pfam" id="PF21948">
    <property type="entry name" value="LplA-B_cat"/>
    <property type="match status" value="1"/>
</dbReference>
<evidence type="ECO:0000259" key="1">
    <source>
        <dbReference type="PROSITE" id="PS51733"/>
    </source>
</evidence>
<feature type="domain" description="BPL/LPL catalytic" evidence="1">
    <location>
        <begin position="34"/>
        <end position="230"/>
    </location>
</feature>
<keyword evidence="2" id="KW-0436">Ligase</keyword>
<proteinExistence type="predicted"/>
<dbReference type="PANTHER" id="PTHR43679">
    <property type="entry name" value="OCTANOYLTRANSFERASE LIPM-RELATED"/>
    <property type="match status" value="1"/>
</dbReference>
<protein>
    <submittedName>
        <fullName evidence="2">Lipoate--protein ligase family protein</fullName>
    </submittedName>
</protein>
<dbReference type="GO" id="GO:0016874">
    <property type="term" value="F:ligase activity"/>
    <property type="evidence" value="ECO:0007669"/>
    <property type="project" value="UniProtKB-KW"/>
</dbReference>
<name>A0ABT6TV05_9BACL</name>
<dbReference type="EMBL" id="JAGRPV010000001">
    <property type="protein sequence ID" value="MDI4650033.1"/>
    <property type="molecule type" value="Genomic_DNA"/>
</dbReference>
<sequence length="302" mass="31539">MAGLLILDRTDQLEATDPLYAFALDELLCRAAGAGGPAVCHLWRHPRAFVMGLRDSRLPRAREAADRLADQGYGVAVRNSGGAAVPLDPGVVNLSLILPKDRAEDMAFHGDFERMYDLIRLAVRQLGGEAAKGEVVGSYCPGDFDLSIAGRKFCGIAQRRQVKSYSVQAFVIAEGEGDERARVVREFYGLAADGADPSAYPDVGTDRMASLAELTGAGAAGLARIRGGADGENGARGGDDAGGVADGGMGGGISLRFAAAVKDVIRAYQTPSGLAGAEAALRLPTPEEVEAMAASLRTRYGI</sequence>
<dbReference type="Gene3D" id="3.30.930.10">
    <property type="entry name" value="Bira Bifunctional Protein, Domain 2"/>
    <property type="match status" value="1"/>
</dbReference>
<dbReference type="InterPro" id="IPR050664">
    <property type="entry name" value="Octanoyltrans_LipM/LipL"/>
</dbReference>
<gene>
    <name evidence="2" type="ORF">KB449_34205</name>
</gene>
<dbReference type="PROSITE" id="PS51733">
    <property type="entry name" value="BPL_LPL_CATALYTIC"/>
    <property type="match status" value="1"/>
</dbReference>
<dbReference type="Proteomes" id="UP001161691">
    <property type="component" value="Unassembled WGS sequence"/>
</dbReference>
<evidence type="ECO:0000313" key="3">
    <source>
        <dbReference type="Proteomes" id="UP001161691"/>
    </source>
</evidence>